<organism evidence="2 3">
    <name type="scientific">Natronosalvus rutilus</name>
    <dbReference type="NCBI Taxonomy" id="2953753"/>
    <lineage>
        <taxon>Archaea</taxon>
        <taxon>Methanobacteriati</taxon>
        <taxon>Methanobacteriota</taxon>
        <taxon>Stenosarchaea group</taxon>
        <taxon>Halobacteria</taxon>
        <taxon>Halobacteriales</taxon>
        <taxon>Natrialbaceae</taxon>
        <taxon>Natronosalvus</taxon>
    </lineage>
</organism>
<feature type="transmembrane region" description="Helical" evidence="1">
    <location>
        <begin position="94"/>
        <end position="112"/>
    </location>
</feature>
<feature type="transmembrane region" description="Helical" evidence="1">
    <location>
        <begin position="12"/>
        <end position="29"/>
    </location>
</feature>
<name>A0A9E7N9M9_9EURY</name>
<dbReference type="AlphaFoldDB" id="A0A9E7N9M9"/>
<gene>
    <name evidence="2" type="ORF">NGM29_16650</name>
</gene>
<keyword evidence="3" id="KW-1185">Reference proteome</keyword>
<sequence>MKQLESVSDTVQRAIVVGIVLYFALFFYAEVTDVFAVRRAANAVFGFVALGVGAVLLSNARETFSPLGGAGICLAVGGIAQLVAVVVVDILIDSVASIAVFVGIGLYVYAVLTAS</sequence>
<evidence type="ECO:0000313" key="2">
    <source>
        <dbReference type="EMBL" id="UTF53376.1"/>
    </source>
</evidence>
<feature type="transmembrane region" description="Helical" evidence="1">
    <location>
        <begin position="67"/>
        <end position="88"/>
    </location>
</feature>
<dbReference type="Proteomes" id="UP001056855">
    <property type="component" value="Chromosome"/>
</dbReference>
<dbReference type="EMBL" id="CP100355">
    <property type="protein sequence ID" value="UTF53376.1"/>
    <property type="molecule type" value="Genomic_DNA"/>
</dbReference>
<keyword evidence="1" id="KW-0472">Membrane</keyword>
<keyword evidence="1" id="KW-1133">Transmembrane helix</keyword>
<evidence type="ECO:0000313" key="3">
    <source>
        <dbReference type="Proteomes" id="UP001056855"/>
    </source>
</evidence>
<accession>A0A9E7N9M9</accession>
<feature type="transmembrane region" description="Helical" evidence="1">
    <location>
        <begin position="41"/>
        <end position="60"/>
    </location>
</feature>
<evidence type="ECO:0000256" key="1">
    <source>
        <dbReference type="SAM" id="Phobius"/>
    </source>
</evidence>
<proteinExistence type="predicted"/>
<dbReference type="RefSeq" id="WP_254157783.1">
    <property type="nucleotide sequence ID" value="NZ_CP100355.1"/>
</dbReference>
<protein>
    <submittedName>
        <fullName evidence="2">Uncharacterized protein</fullName>
    </submittedName>
</protein>
<reference evidence="2" key="1">
    <citation type="submission" date="2022-06" db="EMBL/GenBank/DDBJ databases">
        <title>Diverse halophilic archaea isolated from saline environments.</title>
        <authorList>
            <person name="Cui H.-L."/>
        </authorList>
    </citation>
    <scope>NUCLEOTIDE SEQUENCE</scope>
    <source>
        <strain evidence="2">WLHS1</strain>
    </source>
</reference>
<dbReference type="GeneID" id="73291710"/>
<dbReference type="KEGG" id="sawl:NGM29_16650"/>
<keyword evidence="1" id="KW-0812">Transmembrane</keyword>